<dbReference type="Proteomes" id="UP000237662">
    <property type="component" value="Unassembled WGS sequence"/>
</dbReference>
<keyword evidence="2" id="KW-1185">Reference proteome</keyword>
<evidence type="ECO:0000313" key="2">
    <source>
        <dbReference type="Proteomes" id="UP000237662"/>
    </source>
</evidence>
<organism evidence="1 2">
    <name type="scientific">Neolewinella xylanilytica</name>
    <dbReference type="NCBI Taxonomy" id="1514080"/>
    <lineage>
        <taxon>Bacteria</taxon>
        <taxon>Pseudomonadati</taxon>
        <taxon>Bacteroidota</taxon>
        <taxon>Saprospiria</taxon>
        <taxon>Saprospirales</taxon>
        <taxon>Lewinellaceae</taxon>
        <taxon>Neolewinella</taxon>
    </lineage>
</organism>
<protein>
    <submittedName>
        <fullName evidence="1">Uncharacterized protein</fullName>
    </submittedName>
</protein>
<accession>A0A2S6I7V0</accession>
<reference evidence="1 2" key="1">
    <citation type="submission" date="2018-02" db="EMBL/GenBank/DDBJ databases">
        <title>Genomic Encyclopedia of Archaeal and Bacterial Type Strains, Phase II (KMG-II): from individual species to whole genera.</title>
        <authorList>
            <person name="Goeker M."/>
        </authorList>
    </citation>
    <scope>NUCLEOTIDE SEQUENCE [LARGE SCALE GENOMIC DNA]</scope>
    <source>
        <strain evidence="1 2">DSM 29526</strain>
    </source>
</reference>
<proteinExistence type="predicted"/>
<name>A0A2S6I7V0_9BACT</name>
<gene>
    <name evidence="1" type="ORF">CLV84_0462</name>
</gene>
<dbReference type="EMBL" id="PTJC01000005">
    <property type="protein sequence ID" value="PPK87519.1"/>
    <property type="molecule type" value="Genomic_DNA"/>
</dbReference>
<dbReference type="AlphaFoldDB" id="A0A2S6I7V0"/>
<comment type="caution">
    <text evidence="1">The sequence shown here is derived from an EMBL/GenBank/DDBJ whole genome shotgun (WGS) entry which is preliminary data.</text>
</comment>
<sequence>MDPGNELPGRPCRRSFIGICMVNPKRVVLIFEPAELFTFNRYAGLFVLVADLETFAFQQLIPAEKLYVGPNHLGTHRGQVVLVLPT</sequence>
<evidence type="ECO:0000313" key="1">
    <source>
        <dbReference type="EMBL" id="PPK87519.1"/>
    </source>
</evidence>